<reference evidence="3 4" key="1">
    <citation type="journal article" date="2023" name="Elife">
        <title>Identification of key yeast species and microbe-microbe interactions impacting larval growth of Drosophila in the wild.</title>
        <authorList>
            <person name="Mure A."/>
            <person name="Sugiura Y."/>
            <person name="Maeda R."/>
            <person name="Honda K."/>
            <person name="Sakurai N."/>
            <person name="Takahashi Y."/>
            <person name="Watada M."/>
            <person name="Katoh T."/>
            <person name="Gotoh A."/>
            <person name="Gotoh Y."/>
            <person name="Taniguchi I."/>
            <person name="Nakamura K."/>
            <person name="Hayashi T."/>
            <person name="Katayama T."/>
            <person name="Uemura T."/>
            <person name="Hattori Y."/>
        </authorList>
    </citation>
    <scope>NUCLEOTIDE SEQUENCE [LARGE SCALE GENOMIC DNA]</scope>
    <source>
        <strain evidence="3 4">PK-24</strain>
    </source>
</reference>
<dbReference type="EMBL" id="BTGB01000009">
    <property type="protein sequence ID" value="GMM48278.1"/>
    <property type="molecule type" value="Genomic_DNA"/>
</dbReference>
<feature type="compositionally biased region" description="Acidic residues" evidence="1">
    <location>
        <begin position="1134"/>
        <end position="1152"/>
    </location>
</feature>
<dbReference type="InterPro" id="IPR024555">
    <property type="entry name" value="PX-associated"/>
</dbReference>
<dbReference type="AlphaFoldDB" id="A0AAV5RAM7"/>
<feature type="region of interest" description="Disordered" evidence="1">
    <location>
        <begin position="1134"/>
        <end position="1158"/>
    </location>
</feature>
<comment type="caution">
    <text evidence="3">The sequence shown here is derived from an EMBL/GenBank/DDBJ whole genome shotgun (WGS) entry which is preliminary data.</text>
</comment>
<dbReference type="Pfam" id="PF12828">
    <property type="entry name" value="PXB"/>
    <property type="match status" value="1"/>
</dbReference>
<dbReference type="SMART" id="SM00312">
    <property type="entry name" value="PX"/>
    <property type="match status" value="1"/>
</dbReference>
<dbReference type="PANTHER" id="PTHR47185">
    <property type="entry name" value="PX DOMAIN-CONTAINING PROTEIN YPR097W"/>
    <property type="match status" value="1"/>
</dbReference>
<dbReference type="Gene3D" id="3.30.1520.10">
    <property type="entry name" value="Phox-like domain"/>
    <property type="match status" value="1"/>
</dbReference>
<feature type="region of interest" description="Disordered" evidence="1">
    <location>
        <begin position="396"/>
        <end position="487"/>
    </location>
</feature>
<name>A0AAV5RAM7_PICKL</name>
<dbReference type="Pfam" id="PF12825">
    <property type="entry name" value="DUF3818"/>
    <property type="match status" value="1"/>
</dbReference>
<evidence type="ECO:0000313" key="3">
    <source>
        <dbReference type="EMBL" id="GMM48278.1"/>
    </source>
</evidence>
<dbReference type="PANTHER" id="PTHR47185:SF1">
    <property type="entry name" value="PX DOMAIN-CONTAINING PROTEIN YPR097W"/>
    <property type="match status" value="1"/>
</dbReference>
<evidence type="ECO:0000259" key="2">
    <source>
        <dbReference type="PROSITE" id="PS50195"/>
    </source>
</evidence>
<feature type="domain" description="PX" evidence="2">
    <location>
        <begin position="274"/>
        <end position="416"/>
    </location>
</feature>
<keyword evidence="4" id="KW-1185">Reference proteome</keyword>
<feature type="region of interest" description="Disordered" evidence="1">
    <location>
        <begin position="331"/>
        <end position="359"/>
    </location>
</feature>
<dbReference type="Proteomes" id="UP001378960">
    <property type="component" value="Unassembled WGS sequence"/>
</dbReference>
<organism evidence="3 4">
    <name type="scientific">Pichia kluyveri</name>
    <name type="common">Yeast</name>
    <dbReference type="NCBI Taxonomy" id="36015"/>
    <lineage>
        <taxon>Eukaryota</taxon>
        <taxon>Fungi</taxon>
        <taxon>Dikarya</taxon>
        <taxon>Ascomycota</taxon>
        <taxon>Saccharomycotina</taxon>
        <taxon>Pichiomycetes</taxon>
        <taxon>Pichiales</taxon>
        <taxon>Pichiaceae</taxon>
        <taxon>Pichia</taxon>
    </lineage>
</organism>
<dbReference type="InterPro" id="IPR047168">
    <property type="entry name" value="LEC1-like"/>
</dbReference>
<dbReference type="InterPro" id="IPR024554">
    <property type="entry name" value="LEC1-like_C"/>
</dbReference>
<dbReference type="Pfam" id="PF00787">
    <property type="entry name" value="PX"/>
    <property type="match status" value="1"/>
</dbReference>
<proteinExistence type="predicted"/>
<dbReference type="SUPFAM" id="SSF64268">
    <property type="entry name" value="PX domain"/>
    <property type="match status" value="1"/>
</dbReference>
<sequence length="1215" mass="139137">MSHPYKSIVGSNEHHRKHVNHQIQRKIQLSAVEEHYLKKMIIKQQLEAEINSLSPEYNDRSGLRRFGPPFVPADPKLLLNDSDTSTLEQIYAMSELSIDVFRQQFPLLRFIFDNFIVTFPFIKIHLSKMGNTYLEQSKFWLKIQMLFELFKSKKISNSNDRGSTSKRSMIVRKFQGLFLSLFNSAIYCKQDAEYFQMDKERRGASKKLSKFTGSEETEESSKDKELKTFIELENDMKDSSYLLEKSVSTSTLLDHIDEINDDDYINGYYINIIGVSVESETKSTFWGAKEGKYYTFIIHIKLPNERGYFIKRRYSDFEQLYKDLKTNHPGIKIPELPSKDKHNVEMSKGTNIDSNSKLDNEEYKNLHELDSEFADMDKESLDELFQNSFNNNVPKIVEPLSPPPTKSIFGKPNKLKSPLGSPILSSPRKSSGKKENSFLSNFKKPWTGSNGSNGGTLTPGSPMSVSSSSSSMSHKRNGSFGSTNSIDSIDTADSNDTYYSANASANSSNTDEKMVFPREILRQSLRGFLKYTLFIKTCSESKEIKKFFQDDKIELTTKEIHDIQHRINFDHLRKLQHYKFQNALSNIVTVLEKDVEQLKIEIYNEGFGYIFDRIKKYNTLRELCGYDYERGNGTWLERAYETNATVDNTDDIEIDKSYKPLRGLIRVILLEIASTQYEMLIGNDSAMSTLKTVKKLHSIFPYRIIAGVLRFTNPLMMVKRMIDIFTYQMPTMSGMTGGSVNAISNGLSGMMQGLGLKKKLGREDLVENIPNSSSSTNKGKSLLQMIFSSMIGDDLRKLEKEIIEVSDLLKSFNDNDESSYGNGELIIQRIDEYFKSDDDVVLGIKKISTTCGIDLPMSILMPNNGLKSEELNIKFVEKLLNECQNDKEIDDVTMYKLGKRYFFTQLRKYDKESLIELWEEPELVEVIKEVIAMFLSPLIEVFKKAEVYKYVPIFAHYMSELIEICETYGYDYGTFTRSDIVGSLVKLEEKYSEDVYKFLRDIYTNDTNGQLFEGIIEWLNKITQVLKNGKRGEVIDVVKIINDSEISVEDKKNILHNIQLAVTKSEKKKKALEKAEKEGGEKNDEVKGNIENIDNDWLKMGRDRAIDKRWDEIHNRVFDVGAAVAGDWDDIGDGLSENEDDYSDTASEDGDTDKDGLATNKLNECSNVSEFITKYMKSRIVTNNTSSTVKEISKKGIIPVVVTKEFTKCTLELLP</sequence>
<accession>A0AAV5RAM7</accession>
<feature type="compositionally biased region" description="Low complexity" evidence="1">
    <location>
        <begin position="447"/>
        <end position="472"/>
    </location>
</feature>
<protein>
    <recommendedName>
        <fullName evidence="2">PX domain-containing protein</fullName>
    </recommendedName>
</protein>
<dbReference type="GO" id="GO:0035091">
    <property type="term" value="F:phosphatidylinositol binding"/>
    <property type="evidence" value="ECO:0007669"/>
    <property type="project" value="InterPro"/>
</dbReference>
<evidence type="ECO:0000256" key="1">
    <source>
        <dbReference type="SAM" id="MobiDB-lite"/>
    </source>
</evidence>
<dbReference type="PROSITE" id="PS50195">
    <property type="entry name" value="PX"/>
    <property type="match status" value="1"/>
</dbReference>
<evidence type="ECO:0000313" key="4">
    <source>
        <dbReference type="Proteomes" id="UP001378960"/>
    </source>
</evidence>
<dbReference type="InterPro" id="IPR001683">
    <property type="entry name" value="PX_dom"/>
</dbReference>
<dbReference type="InterPro" id="IPR036871">
    <property type="entry name" value="PX_dom_sf"/>
</dbReference>
<gene>
    <name evidence="3" type="ORF">DAPK24_048760</name>
</gene>